<dbReference type="EMBL" id="VCIZ01000018">
    <property type="protein sequence ID" value="TSP10092.1"/>
    <property type="molecule type" value="Genomic_DNA"/>
</dbReference>
<dbReference type="PANTHER" id="PTHR30537">
    <property type="entry name" value="HTH-TYPE TRANSCRIPTIONAL REGULATOR"/>
    <property type="match status" value="1"/>
</dbReference>
<dbReference type="InterPro" id="IPR005119">
    <property type="entry name" value="LysR_subst-bd"/>
</dbReference>
<dbReference type="GO" id="GO:0003700">
    <property type="term" value="F:DNA-binding transcription factor activity"/>
    <property type="evidence" value="ECO:0007669"/>
    <property type="project" value="InterPro"/>
</dbReference>
<keyword evidence="8" id="KW-1185">Reference proteome</keyword>
<evidence type="ECO:0000313" key="8">
    <source>
        <dbReference type="Proteomes" id="UP000318943"/>
    </source>
</evidence>
<dbReference type="InterPro" id="IPR000847">
    <property type="entry name" value="LysR_HTH_N"/>
</dbReference>
<evidence type="ECO:0000313" key="7">
    <source>
        <dbReference type="EMBL" id="URF03060.1"/>
    </source>
</evidence>
<dbReference type="KEGG" id="ccam:M5D45_10895"/>
<keyword evidence="2" id="KW-0805">Transcription regulation</keyword>
<dbReference type="AlphaFoldDB" id="A0AAE9L1L2"/>
<evidence type="ECO:0000256" key="2">
    <source>
        <dbReference type="ARBA" id="ARBA00023015"/>
    </source>
</evidence>
<dbReference type="Pfam" id="PF03466">
    <property type="entry name" value="LysR_substrate"/>
    <property type="match status" value="1"/>
</dbReference>
<organism evidence="7 9">
    <name type="scientific">Cupriavidus campinensis</name>
    <dbReference type="NCBI Taxonomy" id="151783"/>
    <lineage>
        <taxon>Bacteria</taxon>
        <taxon>Pseudomonadati</taxon>
        <taxon>Pseudomonadota</taxon>
        <taxon>Betaproteobacteria</taxon>
        <taxon>Burkholderiales</taxon>
        <taxon>Burkholderiaceae</taxon>
        <taxon>Cupriavidus</taxon>
    </lineage>
</organism>
<accession>A0AAE9L1L2</accession>
<reference evidence="7" key="3">
    <citation type="submission" date="2022-05" db="EMBL/GenBank/DDBJ databases">
        <authorList>
            <person name="Kunte H.-J."/>
        </authorList>
    </citation>
    <scope>NUCLEOTIDE SEQUENCE</scope>
    <source>
        <strain evidence="7">G5</strain>
    </source>
</reference>
<evidence type="ECO:0000313" key="6">
    <source>
        <dbReference type="EMBL" id="TSP10092.1"/>
    </source>
</evidence>
<dbReference type="SUPFAM" id="SSF53850">
    <property type="entry name" value="Periplasmic binding protein-like II"/>
    <property type="match status" value="1"/>
</dbReference>
<comment type="similarity">
    <text evidence="1">Belongs to the LysR transcriptional regulatory family.</text>
</comment>
<dbReference type="InterPro" id="IPR036388">
    <property type="entry name" value="WH-like_DNA-bd_sf"/>
</dbReference>
<dbReference type="Gene3D" id="1.10.10.10">
    <property type="entry name" value="Winged helix-like DNA-binding domain superfamily/Winged helix DNA-binding domain"/>
    <property type="match status" value="1"/>
</dbReference>
<dbReference type="Proteomes" id="UP001056132">
    <property type="component" value="Chromosome 1"/>
</dbReference>
<dbReference type="SUPFAM" id="SSF46785">
    <property type="entry name" value="Winged helix' DNA-binding domain"/>
    <property type="match status" value="1"/>
</dbReference>
<evidence type="ECO:0000256" key="4">
    <source>
        <dbReference type="ARBA" id="ARBA00023163"/>
    </source>
</evidence>
<protein>
    <submittedName>
        <fullName evidence="7">LysR family transcriptional regulator</fullName>
    </submittedName>
</protein>
<evidence type="ECO:0000256" key="1">
    <source>
        <dbReference type="ARBA" id="ARBA00009437"/>
    </source>
</evidence>
<dbReference type="GO" id="GO:0006351">
    <property type="term" value="P:DNA-templated transcription"/>
    <property type="evidence" value="ECO:0007669"/>
    <property type="project" value="TreeGrafter"/>
</dbReference>
<dbReference type="EMBL" id="CP097330">
    <property type="protein sequence ID" value="URF03060.1"/>
    <property type="molecule type" value="Genomic_DNA"/>
</dbReference>
<name>A0AAE9L1L2_9BURK</name>
<dbReference type="Gene3D" id="3.40.190.290">
    <property type="match status" value="2"/>
</dbReference>
<feature type="domain" description="HTH lysR-type" evidence="5">
    <location>
        <begin position="6"/>
        <end position="63"/>
    </location>
</feature>
<reference evidence="7" key="2">
    <citation type="journal article" date="2022" name="Microbiol. Resour. Announc.">
        <title>Genome Sequence of Cupriavidus campinensis Strain G5, a Member of a Bacterial Consortium Capable of Polyethylene Degradation.</title>
        <authorList>
            <person name="Schneider B."/>
            <person name="Pfeiffer F."/>
            <person name="Dyall-Smith M."/>
            <person name="Kunte H.J."/>
        </authorList>
    </citation>
    <scope>NUCLEOTIDE SEQUENCE</scope>
    <source>
        <strain evidence="7">G5</strain>
    </source>
</reference>
<dbReference type="InterPro" id="IPR036390">
    <property type="entry name" value="WH_DNA-bd_sf"/>
</dbReference>
<keyword evidence="3" id="KW-0238">DNA-binding</keyword>
<reference evidence="6 8" key="1">
    <citation type="submission" date="2019-05" db="EMBL/GenBank/DDBJ databases">
        <title>Whole genome sequence analysis of Cupriavidus campinensis S14E4C strain.</title>
        <authorList>
            <person name="Abbaszade G."/>
            <person name="Szabo A."/>
            <person name="Toumi M."/>
            <person name="Toth E."/>
        </authorList>
    </citation>
    <scope>NUCLEOTIDE SEQUENCE [LARGE SCALE GENOMIC DNA]</scope>
    <source>
        <strain evidence="6 8">S14E4C</strain>
    </source>
</reference>
<evidence type="ECO:0000313" key="9">
    <source>
        <dbReference type="Proteomes" id="UP001056132"/>
    </source>
</evidence>
<dbReference type="GO" id="GO:0043565">
    <property type="term" value="F:sequence-specific DNA binding"/>
    <property type="evidence" value="ECO:0007669"/>
    <property type="project" value="TreeGrafter"/>
</dbReference>
<gene>
    <name evidence="6" type="ORF">FGG12_24290</name>
    <name evidence="7" type="ORF">M5D45_10895</name>
</gene>
<dbReference type="PROSITE" id="PS50931">
    <property type="entry name" value="HTH_LYSR"/>
    <property type="match status" value="1"/>
</dbReference>
<sequence>MQKSTISWDDLLTLSTLIRAGSYSACARELDITHATAIRRIRRLEAALGKPVATRTDGTFVLTSVGRNALTAARQMEQSADRLLREMEGATAGVSGVVRVATTAALGSDYLTPRLPSLYAQNPDMEVRLEVDNRVTSLARRRAHIAVRLNRPHEGELVAQRAGTLRFGLYASTRGPVADDAPLCGLLDEGFTLPEVAWPQSLGRPFAFQSNSLLAVRAAVRAGLGIALLPHFLAHDDPALQRVREVPEVEREIWLAYPAEFRGASRFRPVIDWLADTLADCP</sequence>
<dbReference type="Pfam" id="PF00126">
    <property type="entry name" value="HTH_1"/>
    <property type="match status" value="1"/>
</dbReference>
<keyword evidence="4" id="KW-0804">Transcription</keyword>
<dbReference type="Proteomes" id="UP000318943">
    <property type="component" value="Unassembled WGS sequence"/>
</dbReference>
<proteinExistence type="inferred from homology"/>
<dbReference type="InterPro" id="IPR058163">
    <property type="entry name" value="LysR-type_TF_proteobact-type"/>
</dbReference>
<evidence type="ECO:0000256" key="3">
    <source>
        <dbReference type="ARBA" id="ARBA00023125"/>
    </source>
</evidence>
<dbReference type="PANTHER" id="PTHR30537:SF3">
    <property type="entry name" value="TRANSCRIPTIONAL REGULATORY PROTEIN"/>
    <property type="match status" value="1"/>
</dbReference>
<dbReference type="RefSeq" id="WP_144201819.1">
    <property type="nucleotide sequence ID" value="NZ_CAJPVH010000079.1"/>
</dbReference>
<evidence type="ECO:0000259" key="5">
    <source>
        <dbReference type="PROSITE" id="PS50931"/>
    </source>
</evidence>